<evidence type="ECO:0000256" key="1">
    <source>
        <dbReference type="SAM" id="MobiDB-lite"/>
    </source>
</evidence>
<dbReference type="GO" id="GO:0003676">
    <property type="term" value="F:nucleic acid binding"/>
    <property type="evidence" value="ECO:0007669"/>
    <property type="project" value="InterPro"/>
</dbReference>
<feature type="region of interest" description="Disordered" evidence="1">
    <location>
        <begin position="461"/>
        <end position="498"/>
    </location>
</feature>
<dbReference type="AlphaFoldDB" id="A0A8B8DWZ4"/>
<dbReference type="InterPro" id="IPR050951">
    <property type="entry name" value="Retrovirus_Pol_polyprotein"/>
</dbReference>
<dbReference type="Gene3D" id="3.30.420.10">
    <property type="entry name" value="Ribonuclease H-like superfamily/Ribonuclease H"/>
    <property type="match status" value="1"/>
</dbReference>
<dbReference type="RefSeq" id="XP_022332029.1">
    <property type="nucleotide sequence ID" value="XM_022476321.1"/>
</dbReference>
<reference evidence="3" key="1">
    <citation type="submission" date="2024-06" db="UniProtKB">
        <authorList>
            <consortium name="RefSeq"/>
        </authorList>
    </citation>
    <scope>NUCLEOTIDE SEQUENCE [LARGE SCALE GENOMIC DNA]</scope>
</reference>
<dbReference type="InterPro" id="IPR012337">
    <property type="entry name" value="RNaseH-like_sf"/>
</dbReference>
<sequence length="498" mass="57327">MRRVIPTQTDCNRVESYEMKSAQAEDEEAQILIGWLNNKKPELGEVLLLSPAMRSYFLCLCQFRVIKGVMYYEWLDDLGIRSLRLFVPKSLRRKVIEGCHDPPPFSAHQGERKTLQRVKRSFFWHGLTTDVLHYVATCATCGAAKKSSRKSRAALQSYVCGTPLDRLHLDFLGPFPISRKGNKYILVITDQFTKWVEAYAVPDQTSETTAVKLVEEFVARFGVPLEIHTDQGRNFQSDMFRAVCKLLGVTQTRTTPYHPASNGQVERFNRSLLQMIRCYTEKDQSIWDEQLSLLLAAYRSTPHQSTGVSPNLMMLGREVHQLTDLVFKDTDTIREPVDLETYLERLKNALETAHSVARKSLLKCQYKQKRLHDLRLLNHRYEIGDLVYVNKLARKVGKSPKLQPVWEGPFIITKRYGPVLYEVQGRKTSSVLHHDRLKSYKSDVVPGWVARFNLKDQTDTLPWRPFRRKKQNAKQSQGNQQTKGKTHTPACSGPREEG</sequence>
<dbReference type="PROSITE" id="PS50994">
    <property type="entry name" value="INTEGRASE"/>
    <property type="match status" value="1"/>
</dbReference>
<keyword evidence="3" id="KW-1185">Reference proteome</keyword>
<proteinExistence type="predicted"/>
<evidence type="ECO:0000313" key="4">
    <source>
        <dbReference type="RefSeq" id="XP_022332029.1"/>
    </source>
</evidence>
<dbReference type="InterPro" id="IPR001584">
    <property type="entry name" value="Integrase_cat-core"/>
</dbReference>
<dbReference type="Gene3D" id="2.30.30.850">
    <property type="match status" value="1"/>
</dbReference>
<dbReference type="KEGG" id="cvn:111129837"/>
<dbReference type="PANTHER" id="PTHR37984">
    <property type="entry name" value="PROTEIN CBG26694"/>
    <property type="match status" value="1"/>
</dbReference>
<accession>A0A8B8DWZ4</accession>
<dbReference type="FunFam" id="1.10.340.70:FF:000001">
    <property type="entry name" value="Retrovirus-related Pol polyprotein from transposon gypsy-like Protein"/>
    <property type="match status" value="1"/>
</dbReference>
<protein>
    <submittedName>
        <fullName evidence="4">Protein NYNRIN-like</fullName>
    </submittedName>
</protein>
<dbReference type="OrthoDB" id="10047254at2759"/>
<evidence type="ECO:0000313" key="3">
    <source>
        <dbReference type="Proteomes" id="UP000694844"/>
    </source>
</evidence>
<feature type="compositionally biased region" description="Polar residues" evidence="1">
    <location>
        <begin position="473"/>
        <end position="483"/>
    </location>
</feature>
<dbReference type="GeneID" id="111129837"/>
<dbReference type="GO" id="GO:0015074">
    <property type="term" value="P:DNA integration"/>
    <property type="evidence" value="ECO:0007669"/>
    <property type="project" value="InterPro"/>
</dbReference>
<dbReference type="Gene3D" id="1.10.340.70">
    <property type="match status" value="1"/>
</dbReference>
<dbReference type="InterPro" id="IPR054465">
    <property type="entry name" value="Integrase_p58-like_C"/>
</dbReference>
<dbReference type="InterPro" id="IPR041588">
    <property type="entry name" value="Integrase_H2C2"/>
</dbReference>
<dbReference type="SUPFAM" id="SSF53098">
    <property type="entry name" value="Ribonuclease H-like"/>
    <property type="match status" value="1"/>
</dbReference>
<dbReference type="Pfam" id="PF00665">
    <property type="entry name" value="rve"/>
    <property type="match status" value="1"/>
</dbReference>
<name>A0A8B8DWZ4_CRAVI</name>
<reference evidence="4" key="2">
    <citation type="submission" date="2025-08" db="UniProtKB">
        <authorList>
            <consortium name="RefSeq"/>
        </authorList>
    </citation>
    <scope>IDENTIFICATION</scope>
    <source>
        <tissue evidence="4">Whole sample</tissue>
    </source>
</reference>
<dbReference type="PANTHER" id="PTHR37984:SF15">
    <property type="entry name" value="INTEGRASE CATALYTIC DOMAIN-CONTAINING PROTEIN"/>
    <property type="match status" value="1"/>
</dbReference>
<dbReference type="Pfam" id="PF22938">
    <property type="entry name" value="Integrase_p58_C"/>
    <property type="match status" value="1"/>
</dbReference>
<organism evidence="3 4">
    <name type="scientific">Crassostrea virginica</name>
    <name type="common">Eastern oyster</name>
    <dbReference type="NCBI Taxonomy" id="6565"/>
    <lineage>
        <taxon>Eukaryota</taxon>
        <taxon>Metazoa</taxon>
        <taxon>Spiralia</taxon>
        <taxon>Lophotrochozoa</taxon>
        <taxon>Mollusca</taxon>
        <taxon>Bivalvia</taxon>
        <taxon>Autobranchia</taxon>
        <taxon>Pteriomorphia</taxon>
        <taxon>Ostreida</taxon>
        <taxon>Ostreoidea</taxon>
        <taxon>Ostreidae</taxon>
        <taxon>Crassostrea</taxon>
    </lineage>
</organism>
<evidence type="ECO:0000259" key="2">
    <source>
        <dbReference type="PROSITE" id="PS50994"/>
    </source>
</evidence>
<dbReference type="FunFam" id="3.30.420.10:FF:000032">
    <property type="entry name" value="Retrovirus-related Pol polyprotein from transposon 297-like Protein"/>
    <property type="match status" value="1"/>
</dbReference>
<dbReference type="InterPro" id="IPR036397">
    <property type="entry name" value="RNaseH_sf"/>
</dbReference>
<feature type="domain" description="Integrase catalytic" evidence="2">
    <location>
        <begin position="159"/>
        <end position="318"/>
    </location>
</feature>
<dbReference type="Proteomes" id="UP000694844">
    <property type="component" value="Chromosome 1"/>
</dbReference>
<gene>
    <name evidence="4" type="primary">LOC111129837</name>
</gene>
<dbReference type="Pfam" id="PF17921">
    <property type="entry name" value="Integrase_H2C2"/>
    <property type="match status" value="1"/>
</dbReference>